<name>A0A6M1RXS6_9HYPH</name>
<dbReference type="AlphaFoldDB" id="A0A6M1RXS6"/>
<gene>
    <name evidence="1" type="ORF">G6N76_07690</name>
</gene>
<proteinExistence type="predicted"/>
<dbReference type="EMBL" id="JAAKZH010000002">
    <property type="protein sequence ID" value="NGO63553.1"/>
    <property type="molecule type" value="Genomic_DNA"/>
</dbReference>
<dbReference type="Proteomes" id="UP000477849">
    <property type="component" value="Unassembled WGS sequence"/>
</dbReference>
<accession>A0A6M1RXS6</accession>
<evidence type="ECO:0000313" key="2">
    <source>
        <dbReference type="Proteomes" id="UP000477849"/>
    </source>
</evidence>
<reference evidence="1 2" key="1">
    <citation type="submission" date="2020-02" db="EMBL/GenBank/DDBJ databases">
        <title>Genome sequence of the type strain CCBAU10050 of Rhizobium daejeonense.</title>
        <authorList>
            <person name="Gao J."/>
            <person name="Sun J."/>
        </authorList>
    </citation>
    <scope>NUCLEOTIDE SEQUENCE [LARGE SCALE GENOMIC DNA]</scope>
    <source>
        <strain evidence="1 2">CCBAU10050</strain>
    </source>
</reference>
<dbReference type="RefSeq" id="WP_163903953.1">
    <property type="nucleotide sequence ID" value="NZ_CP048427.1"/>
</dbReference>
<organism evidence="1 2">
    <name type="scientific">Rhizobium daejeonense</name>
    <dbReference type="NCBI Taxonomy" id="240521"/>
    <lineage>
        <taxon>Bacteria</taxon>
        <taxon>Pseudomonadati</taxon>
        <taxon>Pseudomonadota</taxon>
        <taxon>Alphaproteobacteria</taxon>
        <taxon>Hyphomicrobiales</taxon>
        <taxon>Rhizobiaceae</taxon>
        <taxon>Rhizobium/Agrobacterium group</taxon>
        <taxon>Rhizobium</taxon>
    </lineage>
</organism>
<evidence type="ECO:0000313" key="1">
    <source>
        <dbReference type="EMBL" id="NGO63553.1"/>
    </source>
</evidence>
<protein>
    <submittedName>
        <fullName evidence="1">Uncharacterized protein</fullName>
    </submittedName>
</protein>
<comment type="caution">
    <text evidence="1">The sequence shown here is derived from an EMBL/GenBank/DDBJ whole genome shotgun (WGS) entry which is preliminary data.</text>
</comment>
<keyword evidence="2" id="KW-1185">Reference proteome</keyword>
<sequence length="93" mass="10627">MAGSPCPEFDWRIDVDALVFLHEASGCRSFVHRLAFRSLTGQTSPTPQDCMDWFGQHHPAFLLAADRKLRRERPEGDAFSLNSRDIRRALEVL</sequence>